<comment type="caution">
    <text evidence="9">The sequence shown here is derived from an EMBL/GenBank/DDBJ whole genome shotgun (WGS) entry which is preliminary data.</text>
</comment>
<dbReference type="OrthoDB" id="9798859at2"/>
<dbReference type="RefSeq" id="WP_111439968.1">
    <property type="nucleotide sequence ID" value="NZ_QKZI01000005.1"/>
</dbReference>
<sequence>MKINDVILRTITRIIVFIILTFGVYLFLSGHNTPGGGFIGGLVLASAIVLLYLTSDIESIRKSLPFDFKLVAALGVLLATGTGFGSILFGVPFMSQTFAYFELPIFGKTELTTVTIFEAGVVLAVVGVVVTIILSMSESEEA</sequence>
<dbReference type="PANTHER" id="PTHR33932:SF4">
    <property type="entry name" value="NA(+)_H(+) ANTIPORTER SUBUNIT B"/>
    <property type="match status" value="1"/>
</dbReference>
<reference evidence="9 10" key="1">
    <citation type="submission" date="2018-06" db="EMBL/GenBank/DDBJ databases">
        <title>Genomic Encyclopedia of Type Strains, Phase IV (KMG-IV): sequencing the most valuable type-strain genomes for metagenomic binning, comparative biology and taxonomic classification.</title>
        <authorList>
            <person name="Goeker M."/>
        </authorList>
    </citation>
    <scope>NUCLEOTIDE SEQUENCE [LARGE SCALE GENOMIC DNA]</scope>
    <source>
        <strain evidence="9 10">DSM 5</strain>
    </source>
</reference>
<keyword evidence="6 7" id="KW-0472">Membrane</keyword>
<keyword evidence="5 7" id="KW-1133">Transmembrane helix</keyword>
<dbReference type="InterPro" id="IPR007182">
    <property type="entry name" value="MnhB"/>
</dbReference>
<dbReference type="AlphaFoldDB" id="A0A2W7MGQ5"/>
<dbReference type="Pfam" id="PF04039">
    <property type="entry name" value="MnhB"/>
    <property type="match status" value="1"/>
</dbReference>
<evidence type="ECO:0000259" key="8">
    <source>
        <dbReference type="Pfam" id="PF04039"/>
    </source>
</evidence>
<dbReference type="InterPro" id="IPR050622">
    <property type="entry name" value="CPA3_antiporter_subunitB"/>
</dbReference>
<protein>
    <submittedName>
        <fullName evidence="9">Multisubunit sodium/proton antiporter MrpB subunit</fullName>
    </submittedName>
</protein>
<evidence type="ECO:0000256" key="3">
    <source>
        <dbReference type="ARBA" id="ARBA00022475"/>
    </source>
</evidence>
<evidence type="ECO:0000256" key="7">
    <source>
        <dbReference type="SAM" id="Phobius"/>
    </source>
</evidence>
<dbReference type="PANTHER" id="PTHR33932">
    <property type="entry name" value="NA(+)/H(+) ANTIPORTER SUBUNIT B"/>
    <property type="match status" value="1"/>
</dbReference>
<evidence type="ECO:0000313" key="9">
    <source>
        <dbReference type="EMBL" id="PZX03930.1"/>
    </source>
</evidence>
<dbReference type="Proteomes" id="UP000248646">
    <property type="component" value="Unassembled WGS sequence"/>
</dbReference>
<feature type="transmembrane region" description="Helical" evidence="7">
    <location>
        <begin position="34"/>
        <end position="54"/>
    </location>
</feature>
<feature type="transmembrane region" description="Helical" evidence="7">
    <location>
        <begin position="66"/>
        <end position="91"/>
    </location>
</feature>
<name>A0A2W7MGQ5_9BACI</name>
<comment type="subcellular location">
    <subcellularLocation>
        <location evidence="1">Cell membrane</location>
        <topology evidence="1">Multi-pass membrane protein</topology>
    </subcellularLocation>
</comment>
<dbReference type="NCBIfam" id="NF009223">
    <property type="entry name" value="PRK12573.1"/>
    <property type="match status" value="1"/>
</dbReference>
<evidence type="ECO:0000256" key="6">
    <source>
        <dbReference type="ARBA" id="ARBA00023136"/>
    </source>
</evidence>
<keyword evidence="10" id="KW-1185">Reference proteome</keyword>
<keyword evidence="3" id="KW-1003">Cell membrane</keyword>
<gene>
    <name evidence="9" type="ORF">C7437_105127</name>
</gene>
<evidence type="ECO:0000256" key="5">
    <source>
        <dbReference type="ARBA" id="ARBA00022989"/>
    </source>
</evidence>
<evidence type="ECO:0000256" key="2">
    <source>
        <dbReference type="ARBA" id="ARBA00009425"/>
    </source>
</evidence>
<feature type="transmembrane region" description="Helical" evidence="7">
    <location>
        <begin position="7"/>
        <end position="28"/>
    </location>
</feature>
<evidence type="ECO:0000313" key="10">
    <source>
        <dbReference type="Proteomes" id="UP000248646"/>
    </source>
</evidence>
<evidence type="ECO:0000256" key="1">
    <source>
        <dbReference type="ARBA" id="ARBA00004651"/>
    </source>
</evidence>
<evidence type="ECO:0000256" key="4">
    <source>
        <dbReference type="ARBA" id="ARBA00022692"/>
    </source>
</evidence>
<dbReference type="GO" id="GO:0005886">
    <property type="term" value="C:plasma membrane"/>
    <property type="evidence" value="ECO:0007669"/>
    <property type="project" value="UniProtKB-SubCell"/>
</dbReference>
<feature type="transmembrane region" description="Helical" evidence="7">
    <location>
        <begin position="111"/>
        <end position="134"/>
    </location>
</feature>
<feature type="domain" description="Na+/H+ antiporter MnhB subunit-related protein" evidence="8">
    <location>
        <begin position="7"/>
        <end position="131"/>
    </location>
</feature>
<accession>A0A2W7MGQ5</accession>
<keyword evidence="4 7" id="KW-0812">Transmembrane</keyword>
<comment type="similarity">
    <text evidence="2">Belongs to the CPA3 antiporters (TC 2.A.63) subunit B family.</text>
</comment>
<organism evidence="9 10">
    <name type="scientific">Psychrobacillus insolitus</name>
    <dbReference type="NCBI Taxonomy" id="1461"/>
    <lineage>
        <taxon>Bacteria</taxon>
        <taxon>Bacillati</taxon>
        <taxon>Bacillota</taxon>
        <taxon>Bacilli</taxon>
        <taxon>Bacillales</taxon>
        <taxon>Bacillaceae</taxon>
        <taxon>Psychrobacillus</taxon>
    </lineage>
</organism>
<dbReference type="EMBL" id="QKZI01000005">
    <property type="protein sequence ID" value="PZX03930.1"/>
    <property type="molecule type" value="Genomic_DNA"/>
</dbReference>
<proteinExistence type="inferred from homology"/>